<keyword evidence="6" id="KW-0408">Iron</keyword>
<evidence type="ECO:0000256" key="4">
    <source>
        <dbReference type="ARBA" id="ARBA00022723"/>
    </source>
</evidence>
<comment type="catalytic activity">
    <reaction evidence="8">
        <text>(sulfur carrier)-H + L-cysteine = (sulfur carrier)-SH + L-alanine</text>
        <dbReference type="Rhea" id="RHEA:43892"/>
        <dbReference type="Rhea" id="RHEA-COMP:14737"/>
        <dbReference type="Rhea" id="RHEA-COMP:14739"/>
        <dbReference type="ChEBI" id="CHEBI:29917"/>
        <dbReference type="ChEBI" id="CHEBI:35235"/>
        <dbReference type="ChEBI" id="CHEBI:57972"/>
        <dbReference type="ChEBI" id="CHEBI:64428"/>
        <dbReference type="EC" id="2.8.1.7"/>
    </reaction>
</comment>
<dbReference type="Gene3D" id="3.40.640.10">
    <property type="entry name" value="Type I PLP-dependent aspartate aminotransferase-like (Major domain)"/>
    <property type="match status" value="1"/>
</dbReference>
<evidence type="ECO:0000313" key="11">
    <source>
        <dbReference type="Proteomes" id="UP000000954"/>
    </source>
</evidence>
<evidence type="ECO:0000313" key="10">
    <source>
        <dbReference type="EMBL" id="ACU93914.1"/>
    </source>
</evidence>
<dbReference type="Pfam" id="PF00266">
    <property type="entry name" value="Aminotran_5"/>
    <property type="match status" value="1"/>
</dbReference>
<dbReference type="PIRSF" id="PIRSF005572">
    <property type="entry name" value="NifS"/>
    <property type="match status" value="1"/>
</dbReference>
<sequence>MGAGASEFIYLDHAAATPLDKQVRAAMEPYESRLFFNPSSPYMPGVQVRRSFEAARADLAHAIGAKPDEVVITAGATESINLAFDSFEGHVVIPEVEHASVLASATRHDCTQVAVGHHGRVDPADIARAIRPDTELVSVGLANNEIGTVQPLRAIAQVVSEERQRRLQAGETTPIWLHTDASQGAGQVNTDVATLGVDLMTLNSAKVYGPKQVGLLWAARTVRLRPQVVGGGQERGLRSGTENVSGAVGFACALSMAVTHRKAEAVRLSALRDTLQSALTEAFPQAVVSGHRKHRLPGFLHISFPGLDAERVVFLLEDVGVLVGTGAACAANKETGSHVLAAIGLPPDLANGSLRLTLGRLSTADNTARAAQLIIEAVRSEYERMAR</sequence>
<feature type="domain" description="Aminotransferase class V" evidence="9">
    <location>
        <begin position="9"/>
        <end position="365"/>
    </location>
</feature>
<dbReference type="SUPFAM" id="SSF53383">
    <property type="entry name" value="PLP-dependent transferases"/>
    <property type="match status" value="1"/>
</dbReference>
<proteinExistence type="inferred from homology"/>
<dbReference type="PANTHER" id="PTHR11601:SF34">
    <property type="entry name" value="CYSTEINE DESULFURASE"/>
    <property type="match status" value="1"/>
</dbReference>
<keyword evidence="7" id="KW-0411">Iron-sulfur</keyword>
<dbReference type="PANTHER" id="PTHR11601">
    <property type="entry name" value="CYSTEINE DESULFURYLASE FAMILY MEMBER"/>
    <property type="match status" value="1"/>
</dbReference>
<evidence type="ECO:0000256" key="8">
    <source>
        <dbReference type="ARBA" id="ARBA00050776"/>
    </source>
</evidence>
<keyword evidence="5" id="KW-0663">Pyridoxal phosphate</keyword>
<dbReference type="Gene3D" id="1.10.260.50">
    <property type="match status" value="1"/>
</dbReference>
<dbReference type="GO" id="GO:0051536">
    <property type="term" value="F:iron-sulfur cluster binding"/>
    <property type="evidence" value="ECO:0007669"/>
    <property type="project" value="UniProtKB-KW"/>
</dbReference>
<keyword evidence="4" id="KW-0479">Metal-binding</keyword>
<dbReference type="InterPro" id="IPR000192">
    <property type="entry name" value="Aminotrans_V_dom"/>
</dbReference>
<reference evidence="10 11" key="1">
    <citation type="journal article" date="2009" name="Stand. Genomic Sci.">
        <title>Complete genome sequence of Cryptobacterium curtum type strain (12-3).</title>
        <authorList>
            <person name="Mavrommatis K."/>
            <person name="Pukall R."/>
            <person name="Rohde C."/>
            <person name="Chen F."/>
            <person name="Sims D."/>
            <person name="Brettin T."/>
            <person name="Kuske C."/>
            <person name="Detter J.C."/>
            <person name="Han C."/>
            <person name="Lapidus A."/>
            <person name="Copeland A."/>
            <person name="Glavina Del Rio T."/>
            <person name="Nolan M."/>
            <person name="Lucas S."/>
            <person name="Tice H."/>
            <person name="Cheng J.F."/>
            <person name="Bruce D."/>
            <person name="Goodwin L."/>
            <person name="Pitluck S."/>
            <person name="Ovchinnikova G."/>
            <person name="Pati A."/>
            <person name="Ivanova N."/>
            <person name="Chen A."/>
            <person name="Palaniappan K."/>
            <person name="Chain P."/>
            <person name="D'haeseleer P."/>
            <person name="Goker M."/>
            <person name="Bristow J."/>
            <person name="Eisen J.A."/>
            <person name="Markowitz V."/>
            <person name="Hugenholtz P."/>
            <person name="Rohde M."/>
            <person name="Klenk H.P."/>
            <person name="Kyrpides N.C."/>
        </authorList>
    </citation>
    <scope>NUCLEOTIDE SEQUENCE [LARGE SCALE GENOMIC DNA]</scope>
    <source>
        <strain evidence="11">ATCC 700683 / DSM 15641 / 12-3</strain>
    </source>
</reference>
<evidence type="ECO:0000259" key="9">
    <source>
        <dbReference type="Pfam" id="PF00266"/>
    </source>
</evidence>
<dbReference type="InterPro" id="IPR015422">
    <property type="entry name" value="PyrdxlP-dep_Trfase_small"/>
</dbReference>
<dbReference type="GO" id="GO:0031071">
    <property type="term" value="F:cysteine desulfurase activity"/>
    <property type="evidence" value="ECO:0007669"/>
    <property type="project" value="UniProtKB-EC"/>
</dbReference>
<dbReference type="EMBL" id="CP001682">
    <property type="protein sequence ID" value="ACU93914.1"/>
    <property type="molecule type" value="Genomic_DNA"/>
</dbReference>
<evidence type="ECO:0000256" key="3">
    <source>
        <dbReference type="ARBA" id="ARBA00022679"/>
    </source>
</evidence>
<dbReference type="KEGG" id="ccu:Ccur_01830"/>
<dbReference type="InterPro" id="IPR015421">
    <property type="entry name" value="PyrdxlP-dep_Trfase_major"/>
</dbReference>
<dbReference type="AlphaFoldDB" id="C7MLV8"/>
<accession>C7MLV8</accession>
<evidence type="ECO:0000256" key="2">
    <source>
        <dbReference type="ARBA" id="ARBA00006490"/>
    </source>
</evidence>
<evidence type="ECO:0000256" key="6">
    <source>
        <dbReference type="ARBA" id="ARBA00023004"/>
    </source>
</evidence>
<organism evidence="10 11">
    <name type="scientific">Cryptobacterium curtum (strain ATCC 700683 / DSM 15641 / CCUG 43107 / 12-3)</name>
    <dbReference type="NCBI Taxonomy" id="469378"/>
    <lineage>
        <taxon>Bacteria</taxon>
        <taxon>Bacillati</taxon>
        <taxon>Actinomycetota</taxon>
        <taxon>Coriobacteriia</taxon>
        <taxon>Eggerthellales</taxon>
        <taxon>Eggerthellaceae</taxon>
        <taxon>Cryptobacterium</taxon>
    </lineage>
</organism>
<keyword evidence="3" id="KW-0808">Transferase</keyword>
<evidence type="ECO:0000256" key="5">
    <source>
        <dbReference type="ARBA" id="ARBA00022898"/>
    </source>
</evidence>
<keyword evidence="11" id="KW-1185">Reference proteome</keyword>
<evidence type="ECO:0000256" key="1">
    <source>
        <dbReference type="ARBA" id="ARBA00001933"/>
    </source>
</evidence>
<dbReference type="InterPro" id="IPR016454">
    <property type="entry name" value="Cysteine_dSase"/>
</dbReference>
<dbReference type="OrthoDB" id="9808002at2"/>
<dbReference type="RefSeq" id="WP_012802603.1">
    <property type="nucleotide sequence ID" value="NC_013170.1"/>
</dbReference>
<dbReference type="HOGENOM" id="CLU_003433_0_0_11"/>
<protein>
    <submittedName>
        <fullName evidence="10">Cysteine desulfurase family protein</fullName>
    </submittedName>
</protein>
<dbReference type="GO" id="GO:0046872">
    <property type="term" value="F:metal ion binding"/>
    <property type="evidence" value="ECO:0007669"/>
    <property type="project" value="UniProtKB-KW"/>
</dbReference>
<dbReference type="InterPro" id="IPR015424">
    <property type="entry name" value="PyrdxlP-dep_Trfase"/>
</dbReference>
<comment type="similarity">
    <text evidence="2">Belongs to the class-V pyridoxal-phosphate-dependent aminotransferase family. NifS/IscS subfamily.</text>
</comment>
<comment type="cofactor">
    <cofactor evidence="1">
        <name>pyridoxal 5'-phosphate</name>
        <dbReference type="ChEBI" id="CHEBI:597326"/>
    </cofactor>
</comment>
<gene>
    <name evidence="10" type="ordered locus">Ccur_01830</name>
</gene>
<name>C7MLV8_CRYCD</name>
<dbReference type="Proteomes" id="UP000000954">
    <property type="component" value="Chromosome"/>
</dbReference>
<dbReference type="eggNOG" id="COG1104">
    <property type="taxonomic scope" value="Bacteria"/>
</dbReference>
<evidence type="ECO:0000256" key="7">
    <source>
        <dbReference type="ARBA" id="ARBA00023014"/>
    </source>
</evidence>
<dbReference type="STRING" id="469378.Ccur_01830"/>
<dbReference type="Gene3D" id="3.90.1150.10">
    <property type="entry name" value="Aspartate Aminotransferase, domain 1"/>
    <property type="match status" value="1"/>
</dbReference>